<feature type="non-terminal residue" evidence="1">
    <location>
        <position position="1"/>
    </location>
</feature>
<reference evidence="1" key="1">
    <citation type="journal article" date="2014" name="Front. Microbiol.">
        <title>High frequency of phylogenetically diverse reductive dehalogenase-homologous genes in deep subseafloor sedimentary metagenomes.</title>
        <authorList>
            <person name="Kawai M."/>
            <person name="Futagami T."/>
            <person name="Toyoda A."/>
            <person name="Takaki Y."/>
            <person name="Nishi S."/>
            <person name="Hori S."/>
            <person name="Arai W."/>
            <person name="Tsubouchi T."/>
            <person name="Morono Y."/>
            <person name="Uchiyama I."/>
            <person name="Ito T."/>
            <person name="Fujiyama A."/>
            <person name="Inagaki F."/>
            <person name="Takami H."/>
        </authorList>
    </citation>
    <scope>NUCLEOTIDE SEQUENCE</scope>
    <source>
        <strain evidence="1">Expedition CK06-06</strain>
    </source>
</reference>
<organism evidence="1">
    <name type="scientific">marine sediment metagenome</name>
    <dbReference type="NCBI Taxonomy" id="412755"/>
    <lineage>
        <taxon>unclassified sequences</taxon>
        <taxon>metagenomes</taxon>
        <taxon>ecological metagenomes</taxon>
    </lineage>
</organism>
<accession>X0WS08</accession>
<dbReference type="AlphaFoldDB" id="X0WS08"/>
<name>X0WS08_9ZZZZ</name>
<gene>
    <name evidence="1" type="ORF">S01H1_57375</name>
</gene>
<sequence>LQVPIAKKFVFNWRRGQPVPDEPYQRYVTMQYVLVNDEAHKLGKFPLQYGKVRIFQKDGHGGEAFTGEDWGKFTPIDDEMKLYLGLARDVKVERTVKMNKRHPVHGNRYHQETIVQYKMQNFKKDACVLDIEEDLNALRNEFCGKKSHDAQWELAVRTTDRGKVERKSARNVELHIPLPAAPKEADKKPEEVIFLLHLWFRNEW</sequence>
<comment type="caution">
    <text evidence="1">The sequence shown here is derived from an EMBL/GenBank/DDBJ whole genome shotgun (WGS) entry which is preliminary data.</text>
</comment>
<dbReference type="EMBL" id="BARS01037415">
    <property type="protein sequence ID" value="GAG25962.1"/>
    <property type="molecule type" value="Genomic_DNA"/>
</dbReference>
<protein>
    <submittedName>
        <fullName evidence="1">Uncharacterized protein</fullName>
    </submittedName>
</protein>
<evidence type="ECO:0000313" key="1">
    <source>
        <dbReference type="EMBL" id="GAG25962.1"/>
    </source>
</evidence>
<proteinExistence type="predicted"/>